<reference evidence="5" key="2">
    <citation type="submission" date="2020-11" db="EMBL/GenBank/DDBJ databases">
        <title>Whole genome sequencing of Colletotrichum sp.</title>
        <authorList>
            <person name="Li H."/>
        </authorList>
    </citation>
    <scope>NUCLEOTIDE SEQUENCE</scope>
    <source>
        <strain evidence="5">CkLH20</strain>
    </source>
</reference>
<evidence type="ECO:0000256" key="3">
    <source>
        <dbReference type="ARBA" id="ARBA00022723"/>
    </source>
</evidence>
<dbReference type="InterPro" id="IPR050121">
    <property type="entry name" value="Cytochrome_P450_monoxygenase"/>
</dbReference>
<dbReference type="InterPro" id="IPR036396">
    <property type="entry name" value="Cyt_P450_sf"/>
</dbReference>
<protein>
    <submittedName>
        <fullName evidence="5">Uncharacterized protein</fullName>
    </submittedName>
</protein>
<comment type="similarity">
    <text evidence="1">Belongs to the cytochrome P450 family.</text>
</comment>
<evidence type="ECO:0000256" key="1">
    <source>
        <dbReference type="ARBA" id="ARBA00010617"/>
    </source>
</evidence>
<sequence>MKDLNEVISSDLPELEKTDTRLGDEAQLVVDAGLVTTSWALTLATFHFASKADVSSKLRKELVAAGFATQCQELKKLSYLNACVLESVHLSHGVVVRAPRLAPDQELTYGGWTVLQNTPVSMATIDVLMTRDYSLSPSLSFRSVESRSQSLRDSLWRLEKALDSVWVSSKGCCIKSMK</sequence>
<reference evidence="5" key="1">
    <citation type="submission" date="2020-03" db="EMBL/GenBank/DDBJ databases">
        <authorList>
            <person name="He L."/>
        </authorList>
    </citation>
    <scope>NUCLEOTIDE SEQUENCE</scope>
    <source>
        <strain evidence="5">CkLH20</strain>
    </source>
</reference>
<dbReference type="Pfam" id="PF00067">
    <property type="entry name" value="p450"/>
    <property type="match status" value="1"/>
</dbReference>
<dbReference type="SUPFAM" id="SSF48264">
    <property type="entry name" value="Cytochrome P450"/>
    <property type="match status" value="1"/>
</dbReference>
<keyword evidence="3" id="KW-0479">Metal-binding</keyword>
<dbReference type="GeneID" id="62163535"/>
<dbReference type="EMBL" id="JAATWM020000025">
    <property type="protein sequence ID" value="KAF9874608.1"/>
    <property type="molecule type" value="Genomic_DNA"/>
</dbReference>
<dbReference type="PANTHER" id="PTHR24305:SF166">
    <property type="entry name" value="CYTOCHROME P450 12A4, MITOCHONDRIAL-RELATED"/>
    <property type="match status" value="1"/>
</dbReference>
<dbReference type="Gene3D" id="1.10.630.10">
    <property type="entry name" value="Cytochrome P450"/>
    <property type="match status" value="1"/>
</dbReference>
<proteinExistence type="inferred from homology"/>
<keyword evidence="4" id="KW-0408">Iron</keyword>
<dbReference type="AlphaFoldDB" id="A0A9P6I1A2"/>
<evidence type="ECO:0000256" key="4">
    <source>
        <dbReference type="ARBA" id="ARBA00023004"/>
    </source>
</evidence>
<dbReference type="GO" id="GO:0005506">
    <property type="term" value="F:iron ion binding"/>
    <property type="evidence" value="ECO:0007669"/>
    <property type="project" value="InterPro"/>
</dbReference>
<evidence type="ECO:0000256" key="2">
    <source>
        <dbReference type="ARBA" id="ARBA00022617"/>
    </source>
</evidence>
<dbReference type="PANTHER" id="PTHR24305">
    <property type="entry name" value="CYTOCHROME P450"/>
    <property type="match status" value="1"/>
</dbReference>
<dbReference type="Proteomes" id="UP000781932">
    <property type="component" value="Unassembled WGS sequence"/>
</dbReference>
<evidence type="ECO:0000313" key="6">
    <source>
        <dbReference type="Proteomes" id="UP000781932"/>
    </source>
</evidence>
<comment type="caution">
    <text evidence="5">The sequence shown here is derived from an EMBL/GenBank/DDBJ whole genome shotgun (WGS) entry which is preliminary data.</text>
</comment>
<keyword evidence="2" id="KW-0349">Heme</keyword>
<keyword evidence="6" id="KW-1185">Reference proteome</keyword>
<dbReference type="GO" id="GO:0020037">
    <property type="term" value="F:heme binding"/>
    <property type="evidence" value="ECO:0007669"/>
    <property type="project" value="InterPro"/>
</dbReference>
<dbReference type="InterPro" id="IPR001128">
    <property type="entry name" value="Cyt_P450"/>
</dbReference>
<accession>A0A9P6I1A2</accession>
<organism evidence="5 6">
    <name type="scientific">Colletotrichum karsti</name>
    <dbReference type="NCBI Taxonomy" id="1095194"/>
    <lineage>
        <taxon>Eukaryota</taxon>
        <taxon>Fungi</taxon>
        <taxon>Dikarya</taxon>
        <taxon>Ascomycota</taxon>
        <taxon>Pezizomycotina</taxon>
        <taxon>Sordariomycetes</taxon>
        <taxon>Hypocreomycetidae</taxon>
        <taxon>Glomerellales</taxon>
        <taxon>Glomerellaceae</taxon>
        <taxon>Colletotrichum</taxon>
        <taxon>Colletotrichum boninense species complex</taxon>
    </lineage>
</organism>
<gene>
    <name evidence="5" type="ORF">CkaCkLH20_07745</name>
</gene>
<evidence type="ECO:0000313" key="5">
    <source>
        <dbReference type="EMBL" id="KAF9874608.1"/>
    </source>
</evidence>
<dbReference type="OrthoDB" id="3945418at2759"/>
<dbReference type="RefSeq" id="XP_038744069.1">
    <property type="nucleotide sequence ID" value="XM_038890461.1"/>
</dbReference>
<dbReference type="GO" id="GO:0004497">
    <property type="term" value="F:monooxygenase activity"/>
    <property type="evidence" value="ECO:0007669"/>
    <property type="project" value="InterPro"/>
</dbReference>
<dbReference type="GO" id="GO:0016705">
    <property type="term" value="F:oxidoreductase activity, acting on paired donors, with incorporation or reduction of molecular oxygen"/>
    <property type="evidence" value="ECO:0007669"/>
    <property type="project" value="InterPro"/>
</dbReference>
<name>A0A9P6I1A2_9PEZI</name>